<sequence length="621" mass="69511">MKRYSIFLIFQFFESTIANPVAEIFDNCPDEELQAECNGLCRADFNKCRLLCETEYCLSICDREYSGCLDNCPCGANCEQGCVGCDSPLCPHILVMGERLPQAFSISLDGSRKTPAKIKAPSLRYLQGTAHALVNGELFVFGASFWSRNTEDDAHDRAGDTRNDFPREDFFDPFPRLNETCTDLDLGELCSTNCSEDLLQCLSNCNSGDASCENACVREGFDCIDGCPCHIDCPGGCEDCPAEICDVCAFPEENEDHVKCLADLEQELFDCIGKCGGNSSCLTLCTLQYSEDILSCPCEEGCPNGCPCPNYDCYDPSKELNSVLLMHYNHRDTTALVNFESYIDDLEISWFNNGPDNLEFFSKEGCSVLYKGTNYLFGGWFVIGGEREYGPHILNGCDIEKAEGVSFQFDCFEGSVGYLPSQDDPEGHILLYNGYGKVQSYDGSKIVEASLAVPDESHVAIGGHIPTYKGNPILIAGYDQYAQRYTRSVEQYSENDGWINDYRILFPESYIESYSSVWGDFGVVIFPGDSQTVQYIWRLYNDEWTQIGTPEWTPRRYYARALLFPNNEVMVVGGDGPRKFTKFTFNDDFTSIEGEDLDHLPQTDDYDDPFAILVPDGFCML</sequence>
<dbReference type="Proteomes" id="UP001158576">
    <property type="component" value="Chromosome 1"/>
</dbReference>
<organism evidence="2 3">
    <name type="scientific">Oikopleura dioica</name>
    <name type="common">Tunicate</name>
    <dbReference type="NCBI Taxonomy" id="34765"/>
    <lineage>
        <taxon>Eukaryota</taxon>
        <taxon>Metazoa</taxon>
        <taxon>Chordata</taxon>
        <taxon>Tunicata</taxon>
        <taxon>Appendicularia</taxon>
        <taxon>Copelata</taxon>
        <taxon>Oikopleuridae</taxon>
        <taxon>Oikopleura</taxon>
    </lineage>
</organism>
<gene>
    <name evidence="2" type="ORF">OKIOD_LOCUS12406</name>
</gene>
<reference evidence="2 3" key="1">
    <citation type="submission" date="2021-04" db="EMBL/GenBank/DDBJ databases">
        <authorList>
            <person name="Bliznina A."/>
        </authorList>
    </citation>
    <scope>NUCLEOTIDE SEQUENCE [LARGE SCALE GENOMIC DNA]</scope>
</reference>
<keyword evidence="3" id="KW-1185">Reference proteome</keyword>
<feature type="chain" id="PRO_5045160252" evidence="1">
    <location>
        <begin position="19"/>
        <end position="621"/>
    </location>
</feature>
<name>A0ABN7SYD0_OIKDI</name>
<dbReference type="SUPFAM" id="SSF50965">
    <property type="entry name" value="Galactose oxidase, central domain"/>
    <property type="match status" value="1"/>
</dbReference>
<dbReference type="EMBL" id="OU015566">
    <property type="protein sequence ID" value="CAG5108118.1"/>
    <property type="molecule type" value="Genomic_DNA"/>
</dbReference>
<protein>
    <submittedName>
        <fullName evidence="2">Oidioi.mRNA.OKI2018_I69.chr1.g3641.t1.cds</fullName>
    </submittedName>
</protein>
<feature type="signal peptide" evidence="1">
    <location>
        <begin position="1"/>
        <end position="18"/>
    </location>
</feature>
<evidence type="ECO:0000313" key="2">
    <source>
        <dbReference type="EMBL" id="CAG5108118.1"/>
    </source>
</evidence>
<dbReference type="InterPro" id="IPR011043">
    <property type="entry name" value="Gal_Oxase/kelch_b-propeller"/>
</dbReference>
<evidence type="ECO:0000313" key="3">
    <source>
        <dbReference type="Proteomes" id="UP001158576"/>
    </source>
</evidence>
<accession>A0ABN7SYD0</accession>
<proteinExistence type="predicted"/>
<dbReference type="InterPro" id="IPR037293">
    <property type="entry name" value="Gal_Oxidase_central_sf"/>
</dbReference>
<keyword evidence="1" id="KW-0732">Signal</keyword>
<dbReference type="Gene3D" id="2.130.10.80">
    <property type="entry name" value="Galactose oxidase/kelch, beta-propeller"/>
    <property type="match status" value="1"/>
</dbReference>
<evidence type="ECO:0000256" key="1">
    <source>
        <dbReference type="SAM" id="SignalP"/>
    </source>
</evidence>